<feature type="domain" description="Septum formation-related" evidence="1">
    <location>
        <begin position="143"/>
        <end position="280"/>
    </location>
</feature>
<protein>
    <recommendedName>
        <fullName evidence="1">Septum formation-related domain-containing protein</fullName>
    </recommendedName>
</protein>
<dbReference type="EMBL" id="JAALAA010000032">
    <property type="protein sequence ID" value="NGN95890.1"/>
    <property type="molecule type" value="Genomic_DNA"/>
</dbReference>
<proteinExistence type="predicted"/>
<sequence length="286" mass="31528">MVSQVESIPVIGHTPGRTTSLSLVIVVLAALALSGCGGDRAAAKGEDPKQVDSTAVPEVGKCRNLSHEDVAEAYNFDKYVACDEPHNAETFGAGPLPDEFKDAEYGDEKVNEWAFSQCRKLLEKYVGTNQSVLMRSMLSHVYFGPSEKAWEEGARWIRCDVVGGGQQGAEYVDLPTTTRNLLKVKNIEDIEDRWMVCAQGKTVTSAKVPCSEPHQMRAVTTIKLGEDKTPFPGVAESKKKAAQYCKGSVQAWLGYPESFDYGYTWFGEKEWNAGNRWAVCWAVTEE</sequence>
<accession>A0A6M1R6T8</accession>
<organism evidence="2 3">
    <name type="scientific">Nocardioides turkmenicus</name>
    <dbReference type="NCBI Taxonomy" id="2711220"/>
    <lineage>
        <taxon>Bacteria</taxon>
        <taxon>Bacillati</taxon>
        <taxon>Actinomycetota</taxon>
        <taxon>Actinomycetes</taxon>
        <taxon>Propionibacteriales</taxon>
        <taxon>Nocardioidaceae</taxon>
        <taxon>Nocardioides</taxon>
    </lineage>
</organism>
<feature type="domain" description="Septum formation-related" evidence="1">
    <location>
        <begin position="38"/>
        <end position="132"/>
    </location>
</feature>
<dbReference type="Proteomes" id="UP000483261">
    <property type="component" value="Unassembled WGS sequence"/>
</dbReference>
<comment type="caution">
    <text evidence="2">The sequence shown here is derived from an EMBL/GenBank/DDBJ whole genome shotgun (WGS) entry which is preliminary data.</text>
</comment>
<reference evidence="2 3" key="1">
    <citation type="submission" date="2020-02" db="EMBL/GenBank/DDBJ databases">
        <title>Whole-genome analyses of novel actinobacteria.</title>
        <authorList>
            <person name="Sahin N."/>
        </authorList>
    </citation>
    <scope>NUCLEOTIDE SEQUENCE [LARGE SCALE GENOMIC DNA]</scope>
    <source>
        <strain evidence="2 3">KC13</strain>
    </source>
</reference>
<name>A0A6M1R6T8_9ACTN</name>
<gene>
    <name evidence="2" type="ORF">G5C66_24515</name>
</gene>
<keyword evidence="3" id="KW-1185">Reference proteome</keyword>
<dbReference type="InterPro" id="IPR026004">
    <property type="entry name" value="Septum_form"/>
</dbReference>
<dbReference type="Pfam" id="PF13845">
    <property type="entry name" value="Septum_form"/>
    <property type="match status" value="2"/>
</dbReference>
<evidence type="ECO:0000259" key="1">
    <source>
        <dbReference type="Pfam" id="PF13845"/>
    </source>
</evidence>
<evidence type="ECO:0000313" key="2">
    <source>
        <dbReference type="EMBL" id="NGN95890.1"/>
    </source>
</evidence>
<dbReference type="AlphaFoldDB" id="A0A6M1R6T8"/>
<evidence type="ECO:0000313" key="3">
    <source>
        <dbReference type="Proteomes" id="UP000483261"/>
    </source>
</evidence>